<evidence type="ECO:0000313" key="2">
    <source>
        <dbReference type="Proteomes" id="UP000222542"/>
    </source>
</evidence>
<accession>A0A2G2YGV7</accession>
<protein>
    <submittedName>
        <fullName evidence="1">Uncharacterized protein</fullName>
    </submittedName>
</protein>
<name>A0A2G2YGV7_CAPAN</name>
<dbReference type="EMBL" id="AYRZ02000011">
    <property type="protein sequence ID" value="PHT68811.1"/>
    <property type="molecule type" value="Genomic_DNA"/>
</dbReference>
<dbReference type="SUPFAM" id="SSF53098">
    <property type="entry name" value="Ribonuclease H-like"/>
    <property type="match status" value="1"/>
</dbReference>
<comment type="caution">
    <text evidence="1">The sequence shown here is derived from an EMBL/GenBank/DDBJ whole genome shotgun (WGS) entry which is preliminary data.</text>
</comment>
<dbReference type="STRING" id="4072.A0A2G2YGV7"/>
<organism evidence="1 2">
    <name type="scientific">Capsicum annuum</name>
    <name type="common">Capsicum pepper</name>
    <dbReference type="NCBI Taxonomy" id="4072"/>
    <lineage>
        <taxon>Eukaryota</taxon>
        <taxon>Viridiplantae</taxon>
        <taxon>Streptophyta</taxon>
        <taxon>Embryophyta</taxon>
        <taxon>Tracheophyta</taxon>
        <taxon>Spermatophyta</taxon>
        <taxon>Magnoliopsida</taxon>
        <taxon>eudicotyledons</taxon>
        <taxon>Gunneridae</taxon>
        <taxon>Pentapetalae</taxon>
        <taxon>asterids</taxon>
        <taxon>lamiids</taxon>
        <taxon>Solanales</taxon>
        <taxon>Solanaceae</taxon>
        <taxon>Solanoideae</taxon>
        <taxon>Capsiceae</taxon>
        <taxon>Capsicum</taxon>
    </lineage>
</organism>
<dbReference type="AlphaFoldDB" id="A0A2G2YGV7"/>
<keyword evidence="2" id="KW-1185">Reference proteome</keyword>
<evidence type="ECO:0000313" key="1">
    <source>
        <dbReference type="EMBL" id="PHT68811.1"/>
    </source>
</evidence>
<dbReference type="PANTHER" id="PTHR32166:SF74">
    <property type="entry name" value="OS05G0256350 PROTEIN"/>
    <property type="match status" value="1"/>
</dbReference>
<dbReference type="OMA" id="HRMIENI"/>
<reference evidence="1 2" key="2">
    <citation type="journal article" date="2017" name="Genome Biol.">
        <title>New reference genome sequences of hot pepper reveal the massive evolution of plant disease-resistance genes by retroduplication.</title>
        <authorList>
            <person name="Kim S."/>
            <person name="Park J."/>
            <person name="Yeom S.I."/>
            <person name="Kim Y.M."/>
            <person name="Seo E."/>
            <person name="Kim K.T."/>
            <person name="Kim M.S."/>
            <person name="Lee J.M."/>
            <person name="Cheong K."/>
            <person name="Shin H.S."/>
            <person name="Kim S.B."/>
            <person name="Han K."/>
            <person name="Lee J."/>
            <person name="Park M."/>
            <person name="Lee H.A."/>
            <person name="Lee H.Y."/>
            <person name="Lee Y."/>
            <person name="Oh S."/>
            <person name="Lee J.H."/>
            <person name="Choi E."/>
            <person name="Choi E."/>
            <person name="Lee S.E."/>
            <person name="Jeon J."/>
            <person name="Kim H."/>
            <person name="Choi G."/>
            <person name="Song H."/>
            <person name="Lee J."/>
            <person name="Lee S.C."/>
            <person name="Kwon J.K."/>
            <person name="Lee H.Y."/>
            <person name="Koo N."/>
            <person name="Hong Y."/>
            <person name="Kim R.W."/>
            <person name="Kang W.H."/>
            <person name="Huh J.H."/>
            <person name="Kang B.C."/>
            <person name="Yang T.J."/>
            <person name="Lee Y.H."/>
            <person name="Bennetzen J.L."/>
            <person name="Choi D."/>
        </authorList>
    </citation>
    <scope>NUCLEOTIDE SEQUENCE [LARGE SCALE GENOMIC DNA]</scope>
    <source>
        <strain evidence="2">cv. CM334</strain>
    </source>
</reference>
<dbReference type="Proteomes" id="UP000222542">
    <property type="component" value="Unassembled WGS sequence"/>
</dbReference>
<sequence>MYFTVFKKATKVVSYISQRPLLLNLIRKFTNEKNLVKPTKTRFTTAFLTLEAMYKQRKNLRTLIISNEWSLSKFAKEVLGKEVSAILYSEYFWNDVVKALKVCGPFFSFLHLVDREERLPMGYMLEAIDKVKETIQ</sequence>
<gene>
    <name evidence="1" type="ORF">T459_28298</name>
</gene>
<proteinExistence type="predicted"/>
<dbReference type="InterPro" id="IPR012337">
    <property type="entry name" value="RNaseH-like_sf"/>
</dbReference>
<dbReference type="Gramene" id="PHT68811">
    <property type="protein sequence ID" value="PHT68811"/>
    <property type="gene ID" value="T459_28298"/>
</dbReference>
<dbReference type="PANTHER" id="PTHR32166">
    <property type="entry name" value="OSJNBA0013A04.12 PROTEIN"/>
    <property type="match status" value="1"/>
</dbReference>
<reference evidence="1 2" key="1">
    <citation type="journal article" date="2014" name="Nat. Genet.">
        <title>Genome sequence of the hot pepper provides insights into the evolution of pungency in Capsicum species.</title>
        <authorList>
            <person name="Kim S."/>
            <person name="Park M."/>
            <person name="Yeom S.I."/>
            <person name="Kim Y.M."/>
            <person name="Lee J.M."/>
            <person name="Lee H.A."/>
            <person name="Seo E."/>
            <person name="Choi J."/>
            <person name="Cheong K."/>
            <person name="Kim K.T."/>
            <person name="Jung K."/>
            <person name="Lee G.W."/>
            <person name="Oh S.K."/>
            <person name="Bae C."/>
            <person name="Kim S.B."/>
            <person name="Lee H.Y."/>
            <person name="Kim S.Y."/>
            <person name="Kim M.S."/>
            <person name="Kang B.C."/>
            <person name="Jo Y.D."/>
            <person name="Yang H.B."/>
            <person name="Jeong H.J."/>
            <person name="Kang W.H."/>
            <person name="Kwon J.K."/>
            <person name="Shin C."/>
            <person name="Lim J.Y."/>
            <person name="Park J.H."/>
            <person name="Huh J.H."/>
            <person name="Kim J.S."/>
            <person name="Kim B.D."/>
            <person name="Cohen O."/>
            <person name="Paran I."/>
            <person name="Suh M.C."/>
            <person name="Lee S.B."/>
            <person name="Kim Y.K."/>
            <person name="Shin Y."/>
            <person name="Noh S.J."/>
            <person name="Park J."/>
            <person name="Seo Y.S."/>
            <person name="Kwon S.Y."/>
            <person name="Kim H.A."/>
            <person name="Park J.M."/>
            <person name="Kim H.J."/>
            <person name="Choi S.B."/>
            <person name="Bosland P.W."/>
            <person name="Reeves G."/>
            <person name="Jo S.H."/>
            <person name="Lee B.W."/>
            <person name="Cho H.T."/>
            <person name="Choi H.S."/>
            <person name="Lee M.S."/>
            <person name="Yu Y."/>
            <person name="Do Choi Y."/>
            <person name="Park B.S."/>
            <person name="van Deynze A."/>
            <person name="Ashrafi H."/>
            <person name="Hill T."/>
            <person name="Kim W.T."/>
            <person name="Pai H.S."/>
            <person name="Ahn H.K."/>
            <person name="Yeam I."/>
            <person name="Giovannoni J.J."/>
            <person name="Rose J.K."/>
            <person name="Sorensen I."/>
            <person name="Lee S.J."/>
            <person name="Kim R.W."/>
            <person name="Choi I.Y."/>
            <person name="Choi B.S."/>
            <person name="Lim J.S."/>
            <person name="Lee Y.H."/>
            <person name="Choi D."/>
        </authorList>
    </citation>
    <scope>NUCLEOTIDE SEQUENCE [LARGE SCALE GENOMIC DNA]</scope>
    <source>
        <strain evidence="2">cv. CM334</strain>
    </source>
</reference>